<dbReference type="PANTHER" id="PTHR21083">
    <property type="entry name" value="TWISTER"/>
    <property type="match status" value="1"/>
</dbReference>
<dbReference type="PANTHER" id="PTHR21083:SF0">
    <property type="entry name" value="DYNEIN AXONEMAL ASSEMBLY FACTOR 6"/>
    <property type="match status" value="1"/>
</dbReference>
<dbReference type="Pfam" id="PF18201">
    <property type="entry name" value="PIH1_CS"/>
    <property type="match status" value="1"/>
</dbReference>
<dbReference type="Proteomes" id="UP000683360">
    <property type="component" value="Unassembled WGS sequence"/>
</dbReference>
<protein>
    <submittedName>
        <fullName evidence="4">DNAAF6</fullName>
    </submittedName>
</protein>
<dbReference type="GO" id="GO:0005737">
    <property type="term" value="C:cytoplasm"/>
    <property type="evidence" value="ECO:0007669"/>
    <property type="project" value="TreeGrafter"/>
</dbReference>
<dbReference type="InterPro" id="IPR008978">
    <property type="entry name" value="HSP20-like_chaperone"/>
</dbReference>
<evidence type="ECO:0000313" key="5">
    <source>
        <dbReference type="Proteomes" id="UP000683360"/>
    </source>
</evidence>
<name>A0A8S3V4I2_MYTED</name>
<dbReference type="OrthoDB" id="25887at2759"/>
<feature type="domain" description="PIH1D1/2/3 CS-like" evidence="3">
    <location>
        <begin position="90"/>
        <end position="184"/>
    </location>
</feature>
<dbReference type="InterPro" id="IPR026697">
    <property type="entry name" value="DNAAF6"/>
</dbReference>
<dbReference type="GO" id="GO:0045505">
    <property type="term" value="F:dynein intermediate chain binding"/>
    <property type="evidence" value="ECO:0007669"/>
    <property type="project" value="TreeGrafter"/>
</dbReference>
<proteinExistence type="inferred from homology"/>
<dbReference type="GO" id="GO:0070286">
    <property type="term" value="P:axonemal dynein complex assembly"/>
    <property type="evidence" value="ECO:0007669"/>
    <property type="project" value="InterPro"/>
</dbReference>
<feature type="compositionally biased region" description="Acidic residues" evidence="2">
    <location>
        <begin position="22"/>
        <end position="32"/>
    </location>
</feature>
<comment type="caution">
    <text evidence="4">The sequence shown here is derived from an EMBL/GenBank/DDBJ whole genome shotgun (WGS) entry which is preliminary data.</text>
</comment>
<feature type="compositionally biased region" description="Basic and acidic residues" evidence="2">
    <location>
        <begin position="48"/>
        <end position="61"/>
    </location>
</feature>
<feature type="region of interest" description="Disordered" evidence="2">
    <location>
        <begin position="15"/>
        <end position="68"/>
    </location>
</feature>
<dbReference type="EMBL" id="CAJPWZ010002975">
    <property type="protein sequence ID" value="CAG2249564.1"/>
    <property type="molecule type" value="Genomic_DNA"/>
</dbReference>
<keyword evidence="5" id="KW-1185">Reference proteome</keyword>
<accession>A0A8S3V4I2</accession>
<sequence>MDGIMPRDSLFQLRDMFVAPDQGDDSDSDIDDSPIGGVNKLGPGDLGPQKKEATPKGIEKTQKKKTKDIWDDDEVVEGSEYDTIYDPRPQPDYDIIYKQAITSEDMFLQMGNKNNATASCEDMVVKIELPGTKGSDIELDVKSKFLDCRTPRSKLGLHLPHPVDHKAGKAQWDADKHVLTVTLRMVRDYDDFNF</sequence>
<dbReference type="SUPFAM" id="SSF49764">
    <property type="entry name" value="HSP20-like chaperones"/>
    <property type="match status" value="1"/>
</dbReference>
<dbReference type="InterPro" id="IPR041442">
    <property type="entry name" value="PIH1D1/2/3_CS-like"/>
</dbReference>
<evidence type="ECO:0000256" key="1">
    <source>
        <dbReference type="ARBA" id="ARBA00008511"/>
    </source>
</evidence>
<dbReference type="CDD" id="cd00298">
    <property type="entry name" value="ACD_sHsps_p23-like"/>
    <property type="match status" value="1"/>
</dbReference>
<organism evidence="4 5">
    <name type="scientific">Mytilus edulis</name>
    <name type="common">Blue mussel</name>
    <dbReference type="NCBI Taxonomy" id="6550"/>
    <lineage>
        <taxon>Eukaryota</taxon>
        <taxon>Metazoa</taxon>
        <taxon>Spiralia</taxon>
        <taxon>Lophotrochozoa</taxon>
        <taxon>Mollusca</taxon>
        <taxon>Bivalvia</taxon>
        <taxon>Autobranchia</taxon>
        <taxon>Pteriomorphia</taxon>
        <taxon>Mytilida</taxon>
        <taxon>Mytiloidea</taxon>
        <taxon>Mytilidae</taxon>
        <taxon>Mytilinae</taxon>
        <taxon>Mytilus</taxon>
    </lineage>
</organism>
<comment type="similarity">
    <text evidence="1">Belongs to the PIH1 family.</text>
</comment>
<gene>
    <name evidence="4" type="ORF">MEDL_61400</name>
</gene>
<evidence type="ECO:0000313" key="4">
    <source>
        <dbReference type="EMBL" id="CAG2249564.1"/>
    </source>
</evidence>
<reference evidence="4" key="1">
    <citation type="submission" date="2021-03" db="EMBL/GenBank/DDBJ databases">
        <authorList>
            <person name="Bekaert M."/>
        </authorList>
    </citation>
    <scope>NUCLEOTIDE SEQUENCE</scope>
</reference>
<evidence type="ECO:0000259" key="3">
    <source>
        <dbReference type="Pfam" id="PF18201"/>
    </source>
</evidence>
<dbReference type="GO" id="GO:0051087">
    <property type="term" value="F:protein-folding chaperone binding"/>
    <property type="evidence" value="ECO:0007669"/>
    <property type="project" value="InterPro"/>
</dbReference>
<dbReference type="AlphaFoldDB" id="A0A8S3V4I2"/>
<evidence type="ECO:0000256" key="2">
    <source>
        <dbReference type="SAM" id="MobiDB-lite"/>
    </source>
</evidence>